<sequence length="220" mass="24515">MEKSDSSETPEEVVNEVTEAETLVEGEEEPIEVATISKELSDLKDTPLEDLKALEETIPASKNNKIISLAKVLKGFTIDTKSLDLKKIRKPGKLSGTSKARVAEVVTNNATLFAKGRSNIARKIRKLGVLDRKSYLQIVNSYIKEKWKLPVELNAQLEMKVRLVIAKNGDLLQYSFEKVSGNKIFDNSVKSLFAKLKTLPPLPDNFDGKLTELGLKFMPL</sequence>
<dbReference type="EMBL" id="UINC01009569">
    <property type="protein sequence ID" value="SVA42897.1"/>
    <property type="molecule type" value="Genomic_DNA"/>
</dbReference>
<protein>
    <recommendedName>
        <fullName evidence="3">TonB C-terminal domain-containing protein</fullName>
    </recommendedName>
</protein>
<dbReference type="Gene3D" id="3.30.1150.10">
    <property type="match status" value="1"/>
</dbReference>
<dbReference type="Pfam" id="PF13103">
    <property type="entry name" value="TonB_2"/>
    <property type="match status" value="1"/>
</dbReference>
<dbReference type="AlphaFoldDB" id="A0A381VTE8"/>
<reference evidence="2" key="1">
    <citation type="submission" date="2018-05" db="EMBL/GenBank/DDBJ databases">
        <authorList>
            <person name="Lanie J.A."/>
            <person name="Ng W.-L."/>
            <person name="Kazmierczak K.M."/>
            <person name="Andrzejewski T.M."/>
            <person name="Davidsen T.M."/>
            <person name="Wayne K.J."/>
            <person name="Tettelin H."/>
            <person name="Glass J.I."/>
            <person name="Rusch D."/>
            <person name="Podicherti R."/>
            <person name="Tsui H.-C.T."/>
            <person name="Winkler M.E."/>
        </authorList>
    </citation>
    <scope>NUCLEOTIDE SEQUENCE</scope>
</reference>
<evidence type="ECO:0008006" key="3">
    <source>
        <dbReference type="Google" id="ProtNLM"/>
    </source>
</evidence>
<evidence type="ECO:0000256" key="1">
    <source>
        <dbReference type="SAM" id="MobiDB-lite"/>
    </source>
</evidence>
<dbReference type="SUPFAM" id="SSF74653">
    <property type="entry name" value="TolA/TonB C-terminal domain"/>
    <property type="match status" value="1"/>
</dbReference>
<proteinExistence type="predicted"/>
<name>A0A381VTE8_9ZZZZ</name>
<gene>
    <name evidence="2" type="ORF">METZ01_LOCUS95751</name>
</gene>
<accession>A0A381VTE8</accession>
<feature type="compositionally biased region" description="Acidic residues" evidence="1">
    <location>
        <begin position="8"/>
        <end position="27"/>
    </location>
</feature>
<evidence type="ECO:0000313" key="2">
    <source>
        <dbReference type="EMBL" id="SVA42897.1"/>
    </source>
</evidence>
<feature type="region of interest" description="Disordered" evidence="1">
    <location>
        <begin position="1"/>
        <end position="27"/>
    </location>
</feature>
<organism evidence="2">
    <name type="scientific">marine metagenome</name>
    <dbReference type="NCBI Taxonomy" id="408172"/>
    <lineage>
        <taxon>unclassified sequences</taxon>
        <taxon>metagenomes</taxon>
        <taxon>ecological metagenomes</taxon>
    </lineage>
</organism>